<feature type="transmembrane region" description="Helical" evidence="7">
    <location>
        <begin position="423"/>
        <end position="441"/>
    </location>
</feature>
<dbReference type="PANTHER" id="PTHR43549:SF3">
    <property type="entry name" value="MULTIDRUG RESISTANCE PROTEIN YPNP-RELATED"/>
    <property type="match status" value="1"/>
</dbReference>
<feature type="transmembrane region" description="Helical" evidence="7">
    <location>
        <begin position="99"/>
        <end position="121"/>
    </location>
</feature>
<dbReference type="InterPro" id="IPR048279">
    <property type="entry name" value="MdtK-like"/>
</dbReference>
<feature type="transmembrane region" description="Helical" evidence="7">
    <location>
        <begin position="288"/>
        <end position="304"/>
    </location>
</feature>
<keyword evidence="6 7" id="KW-0472">Membrane</keyword>
<dbReference type="Pfam" id="PF01554">
    <property type="entry name" value="MatE"/>
    <property type="match status" value="2"/>
</dbReference>
<feature type="transmembrane region" description="Helical" evidence="7">
    <location>
        <begin position="58"/>
        <end position="79"/>
    </location>
</feature>
<comment type="subcellular location">
    <subcellularLocation>
        <location evidence="1">Cell membrane</location>
        <topology evidence="1">Multi-pass membrane protein</topology>
    </subcellularLocation>
</comment>
<feature type="transmembrane region" description="Helical" evidence="7">
    <location>
        <begin position="246"/>
        <end position="268"/>
    </location>
</feature>
<evidence type="ECO:0000256" key="6">
    <source>
        <dbReference type="ARBA" id="ARBA00023136"/>
    </source>
</evidence>
<evidence type="ECO:0000256" key="1">
    <source>
        <dbReference type="ARBA" id="ARBA00004651"/>
    </source>
</evidence>
<feature type="transmembrane region" description="Helical" evidence="7">
    <location>
        <begin position="141"/>
        <end position="165"/>
    </location>
</feature>
<dbReference type="InterPro" id="IPR002528">
    <property type="entry name" value="MATE_fam"/>
</dbReference>
<keyword evidence="3" id="KW-1003">Cell membrane</keyword>
<feature type="transmembrane region" description="Helical" evidence="7">
    <location>
        <begin position="324"/>
        <end position="342"/>
    </location>
</feature>
<evidence type="ECO:0000256" key="5">
    <source>
        <dbReference type="ARBA" id="ARBA00022989"/>
    </source>
</evidence>
<feature type="transmembrane region" description="Helical" evidence="7">
    <location>
        <begin position="393"/>
        <end position="417"/>
    </location>
</feature>
<feature type="transmembrane region" description="Helical" evidence="7">
    <location>
        <begin position="362"/>
        <end position="381"/>
    </location>
</feature>
<organism evidence="8 9">
    <name type="scientific">Clostridium boliviensis</name>
    <dbReference type="NCBI Taxonomy" id="318465"/>
    <lineage>
        <taxon>Bacteria</taxon>
        <taxon>Bacillati</taxon>
        <taxon>Bacillota</taxon>
        <taxon>Clostridia</taxon>
        <taxon>Eubacteriales</taxon>
        <taxon>Clostridiaceae</taxon>
        <taxon>Clostridium</taxon>
    </lineage>
</organism>
<dbReference type="NCBIfam" id="TIGR00797">
    <property type="entry name" value="matE"/>
    <property type="match status" value="1"/>
</dbReference>
<dbReference type="InterPro" id="IPR052031">
    <property type="entry name" value="Membrane_Transporter-Flippase"/>
</dbReference>
<feature type="transmembrane region" description="Helical" evidence="7">
    <location>
        <begin position="172"/>
        <end position="193"/>
    </location>
</feature>
<gene>
    <name evidence="8" type="ORF">RZO55_19260</name>
</gene>
<evidence type="ECO:0000313" key="9">
    <source>
        <dbReference type="Proteomes" id="UP001276854"/>
    </source>
</evidence>
<keyword evidence="5 7" id="KW-1133">Transmembrane helix</keyword>
<keyword evidence="9" id="KW-1185">Reference proteome</keyword>
<dbReference type="CDD" id="cd13138">
    <property type="entry name" value="MATE_yoeA_like"/>
    <property type="match status" value="1"/>
</dbReference>
<dbReference type="PIRSF" id="PIRSF006603">
    <property type="entry name" value="DinF"/>
    <property type="match status" value="1"/>
</dbReference>
<keyword evidence="4 7" id="KW-0812">Transmembrane</keyword>
<dbReference type="RefSeq" id="WP_318065903.1">
    <property type="nucleotide sequence ID" value="NZ_JAWONS010000280.1"/>
</dbReference>
<comment type="caution">
    <text evidence="8">The sequence shown here is derived from an EMBL/GenBank/DDBJ whole genome shotgun (WGS) entry which is preliminary data.</text>
</comment>
<protein>
    <submittedName>
        <fullName evidence="8">MATE family efflux transporter</fullName>
    </submittedName>
</protein>
<dbReference type="EMBL" id="JAWONS010000280">
    <property type="protein sequence ID" value="MDW2799717.1"/>
    <property type="molecule type" value="Genomic_DNA"/>
</dbReference>
<accession>A0ABU4GRU7</accession>
<evidence type="ECO:0000256" key="4">
    <source>
        <dbReference type="ARBA" id="ARBA00022692"/>
    </source>
</evidence>
<feature type="transmembrane region" description="Helical" evidence="7">
    <location>
        <begin position="199"/>
        <end position="219"/>
    </location>
</feature>
<evidence type="ECO:0000256" key="7">
    <source>
        <dbReference type="SAM" id="Phobius"/>
    </source>
</evidence>
<reference evidence="8 9" key="1">
    <citation type="submission" date="2023-10" db="EMBL/GenBank/DDBJ databases">
        <title>A novel Glycoside Hydrolase 43-Like Enzyme from Clostrdium boliviensis is an Endo-xylanase, and a Candidate for Xylooligosaccharides Production from Different Xylan Substrates.</title>
        <authorList>
            <person name="Alvarez M.T."/>
            <person name="Rocabado-Villegas L.R."/>
            <person name="Salas-Veizaga D.M."/>
            <person name="Linares-Pasten J.A."/>
            <person name="Gudmundsdottir E.E."/>
            <person name="Hreggvidsson G.O."/>
            <person name="Adlercreutz P."/>
            <person name="Nordberg Karlsson E."/>
        </authorList>
    </citation>
    <scope>NUCLEOTIDE SEQUENCE [LARGE SCALE GENOMIC DNA]</scope>
    <source>
        <strain evidence="8 9">E-1</strain>
    </source>
</reference>
<proteinExistence type="predicted"/>
<sequence length="445" mass="48525">MNGSREQSMDQMTAQEPWKVIVLFSIPSFLGNLFQQLYSMTDAVIIGRLVGIKQLAGVGAAGAINFLIIGFATGITGGFSVITAQRVGAGDTERTKSSIAASFCLCAIITLLLTFFGVVTASPLLGKMNTPDDIFPYALRYMLIVYSGLGAAVYYNLIVGILRAIGDSRTPLYFLVLSSVLNIILDLAAVIWLHAGVTGVAVSTVFAQFFSAAVCHLYAHRKYPQIRLEKRHFSVFFSEAWRHIRIGLPMALQFSVTAVGIMILQAYLNRFGSLVIAGYVAASKVENLVTLPFTTLAITMEVYCGQNYGAGNKARLRKGIRSSIFMGLGTAVFAAFISVFLGRQFIGLFLDHYDARVVEYGYQYLLIIAVFFWLLCSLQLLRSALQGMEEALVPLAGGVIELIARWAGCIIFIPYAGYAGACLSTPLAWGLALILLLIRFARIMK</sequence>
<dbReference type="Proteomes" id="UP001276854">
    <property type="component" value="Unassembled WGS sequence"/>
</dbReference>
<keyword evidence="2" id="KW-0813">Transport</keyword>
<dbReference type="PANTHER" id="PTHR43549">
    <property type="entry name" value="MULTIDRUG RESISTANCE PROTEIN YPNP-RELATED"/>
    <property type="match status" value="1"/>
</dbReference>
<evidence type="ECO:0000256" key="2">
    <source>
        <dbReference type="ARBA" id="ARBA00022448"/>
    </source>
</evidence>
<name>A0ABU4GRU7_9CLOT</name>
<feature type="transmembrane region" description="Helical" evidence="7">
    <location>
        <begin position="20"/>
        <end position="38"/>
    </location>
</feature>
<evidence type="ECO:0000313" key="8">
    <source>
        <dbReference type="EMBL" id="MDW2799717.1"/>
    </source>
</evidence>
<evidence type="ECO:0000256" key="3">
    <source>
        <dbReference type="ARBA" id="ARBA00022475"/>
    </source>
</evidence>